<dbReference type="STRING" id="695939.SAMN00790413_04559"/>
<dbReference type="RefSeq" id="WP_084045921.1">
    <property type="nucleotide sequence ID" value="NZ_FWWU01000005.1"/>
</dbReference>
<name>A0A1W1UK40_9DEIO</name>
<evidence type="ECO:0000313" key="1">
    <source>
        <dbReference type="EMBL" id="SMB81383.1"/>
    </source>
</evidence>
<gene>
    <name evidence="1" type="ORF">SAMN00790413_04559</name>
</gene>
<protein>
    <submittedName>
        <fullName evidence="1">Uncharacterized protein</fullName>
    </submittedName>
</protein>
<dbReference type="EMBL" id="FWWU01000005">
    <property type="protein sequence ID" value="SMB81383.1"/>
    <property type="molecule type" value="Genomic_DNA"/>
</dbReference>
<evidence type="ECO:0000313" key="2">
    <source>
        <dbReference type="Proteomes" id="UP000192582"/>
    </source>
</evidence>
<keyword evidence="2" id="KW-1185">Reference proteome</keyword>
<dbReference type="AlphaFoldDB" id="A0A1W1UK40"/>
<proteinExistence type="predicted"/>
<organism evidence="1 2">
    <name type="scientific">Deinococcus hopiensis KR-140</name>
    <dbReference type="NCBI Taxonomy" id="695939"/>
    <lineage>
        <taxon>Bacteria</taxon>
        <taxon>Thermotogati</taxon>
        <taxon>Deinococcota</taxon>
        <taxon>Deinococci</taxon>
        <taxon>Deinococcales</taxon>
        <taxon>Deinococcaceae</taxon>
        <taxon>Deinococcus</taxon>
    </lineage>
</organism>
<dbReference type="Proteomes" id="UP000192582">
    <property type="component" value="Unassembled WGS sequence"/>
</dbReference>
<dbReference type="OrthoDB" id="69890at2"/>
<reference evidence="1 2" key="1">
    <citation type="submission" date="2017-04" db="EMBL/GenBank/DDBJ databases">
        <authorList>
            <person name="Afonso C.L."/>
            <person name="Miller P.J."/>
            <person name="Scott M.A."/>
            <person name="Spackman E."/>
            <person name="Goraichik I."/>
            <person name="Dimitrov K.M."/>
            <person name="Suarez D.L."/>
            <person name="Swayne D.E."/>
        </authorList>
    </citation>
    <scope>NUCLEOTIDE SEQUENCE [LARGE SCALE GENOMIC DNA]</scope>
    <source>
        <strain evidence="1 2">KR-140</strain>
    </source>
</reference>
<sequence>MTLAQAVEELYQAFADLPRPQHIVHEPYELHPHEIQQLLGCPLRELPPELMRSYLFDALFTVGTWDDFRYFLPRLLELVPAEEIEEEKVAYRLKYAQEQGFLLSGGQQAALHAYALAYWDEVIPRWPWYASMLLDGCTLEAFGVQRAELLDRWWVHPKGALALAQDLHLNGQLPPEWSTAQVTAWVQAAFLAAPNDEEAQLLSGVLLMLKHSPRQPDD</sequence>
<accession>A0A1W1UK40</accession>